<reference evidence="1" key="2">
    <citation type="submission" date="2020-11" db="EMBL/GenBank/DDBJ databases">
        <authorList>
            <person name="McCartney M.A."/>
            <person name="Auch B."/>
            <person name="Kono T."/>
            <person name="Mallez S."/>
            <person name="Becker A."/>
            <person name="Gohl D.M."/>
            <person name="Silverstein K.A.T."/>
            <person name="Koren S."/>
            <person name="Bechman K.B."/>
            <person name="Herman A."/>
            <person name="Abrahante J.E."/>
            <person name="Garbe J."/>
        </authorList>
    </citation>
    <scope>NUCLEOTIDE SEQUENCE</scope>
    <source>
        <strain evidence="1">Duluth1</strain>
        <tissue evidence="1">Whole animal</tissue>
    </source>
</reference>
<protein>
    <submittedName>
        <fullName evidence="1">Uncharacterized protein</fullName>
    </submittedName>
</protein>
<evidence type="ECO:0000313" key="2">
    <source>
        <dbReference type="Proteomes" id="UP000828390"/>
    </source>
</evidence>
<reference evidence="1" key="1">
    <citation type="journal article" date="2019" name="bioRxiv">
        <title>The Genome of the Zebra Mussel, Dreissena polymorpha: A Resource for Invasive Species Research.</title>
        <authorList>
            <person name="McCartney M.A."/>
            <person name="Auch B."/>
            <person name="Kono T."/>
            <person name="Mallez S."/>
            <person name="Zhang Y."/>
            <person name="Obille A."/>
            <person name="Becker A."/>
            <person name="Abrahante J.E."/>
            <person name="Garbe J."/>
            <person name="Badalamenti J.P."/>
            <person name="Herman A."/>
            <person name="Mangelson H."/>
            <person name="Liachko I."/>
            <person name="Sullivan S."/>
            <person name="Sone E.D."/>
            <person name="Koren S."/>
            <person name="Silverstein K.A.T."/>
            <person name="Beckman K.B."/>
            <person name="Gohl D.M."/>
        </authorList>
    </citation>
    <scope>NUCLEOTIDE SEQUENCE</scope>
    <source>
        <strain evidence="1">Duluth1</strain>
        <tissue evidence="1">Whole animal</tissue>
    </source>
</reference>
<accession>A0A9D3YAE0</accession>
<sequence length="104" mass="11751">MALPELSSNWFTSPAEVAGHQKLHSMTDSETALNTRPVVSRELVSLQLHRIEHPGQTDTFRSLSVTELEPRNHRSRTHGLIWTDTLRQDARANLDRHFAAGRTG</sequence>
<evidence type="ECO:0000313" key="1">
    <source>
        <dbReference type="EMBL" id="KAH3694802.1"/>
    </source>
</evidence>
<dbReference type="Proteomes" id="UP000828390">
    <property type="component" value="Unassembled WGS sequence"/>
</dbReference>
<proteinExistence type="predicted"/>
<keyword evidence="2" id="KW-1185">Reference proteome</keyword>
<name>A0A9D3YAE0_DREPO</name>
<dbReference type="EMBL" id="JAIWYP010000016">
    <property type="protein sequence ID" value="KAH3694802.1"/>
    <property type="molecule type" value="Genomic_DNA"/>
</dbReference>
<gene>
    <name evidence="1" type="ORF">DPMN_082243</name>
</gene>
<organism evidence="1 2">
    <name type="scientific">Dreissena polymorpha</name>
    <name type="common">Zebra mussel</name>
    <name type="synonym">Mytilus polymorpha</name>
    <dbReference type="NCBI Taxonomy" id="45954"/>
    <lineage>
        <taxon>Eukaryota</taxon>
        <taxon>Metazoa</taxon>
        <taxon>Spiralia</taxon>
        <taxon>Lophotrochozoa</taxon>
        <taxon>Mollusca</taxon>
        <taxon>Bivalvia</taxon>
        <taxon>Autobranchia</taxon>
        <taxon>Heteroconchia</taxon>
        <taxon>Euheterodonta</taxon>
        <taxon>Imparidentia</taxon>
        <taxon>Neoheterodontei</taxon>
        <taxon>Myida</taxon>
        <taxon>Dreissenoidea</taxon>
        <taxon>Dreissenidae</taxon>
        <taxon>Dreissena</taxon>
    </lineage>
</organism>
<dbReference type="AlphaFoldDB" id="A0A9D3YAE0"/>
<comment type="caution">
    <text evidence="1">The sequence shown here is derived from an EMBL/GenBank/DDBJ whole genome shotgun (WGS) entry which is preliminary data.</text>
</comment>